<evidence type="ECO:0000313" key="2">
    <source>
        <dbReference type="EMBL" id="KAJ7662312.1"/>
    </source>
</evidence>
<keyword evidence="3" id="KW-1185">Reference proteome</keyword>
<evidence type="ECO:0008006" key="4">
    <source>
        <dbReference type="Google" id="ProtNLM"/>
    </source>
</evidence>
<accession>A0AAD7G5P8</accession>
<protein>
    <recommendedName>
        <fullName evidence="4">Extracellular membrane protein CFEM domain-containing protein</fullName>
    </recommendedName>
</protein>
<sequence length="159" mass="15140">MLATIFPIAAAVGLASLNTAAAQGGPGSSIPGITQDQQSCLAHCVSIGIAAAPSNCTSNALPVDVICLCGSSAYTSNVTQCAGATCSVCTTGGCNITADPLADSCNATTVPGSGAAPNSSVSGTAPSPSTTLNAASAVFHCIGRATVITAGLVIVGLLV</sequence>
<keyword evidence="1" id="KW-0732">Signal</keyword>
<evidence type="ECO:0000313" key="3">
    <source>
        <dbReference type="Proteomes" id="UP001221757"/>
    </source>
</evidence>
<proteinExistence type="predicted"/>
<name>A0AAD7G5P8_MYCRO</name>
<gene>
    <name evidence="2" type="ORF">B0H17DRAFT_1212001</name>
</gene>
<dbReference type="AlphaFoldDB" id="A0AAD7G5P8"/>
<comment type="caution">
    <text evidence="2">The sequence shown here is derived from an EMBL/GenBank/DDBJ whole genome shotgun (WGS) entry which is preliminary data.</text>
</comment>
<dbReference type="Proteomes" id="UP001221757">
    <property type="component" value="Unassembled WGS sequence"/>
</dbReference>
<feature type="chain" id="PRO_5042015533" description="Extracellular membrane protein CFEM domain-containing protein" evidence="1">
    <location>
        <begin position="23"/>
        <end position="159"/>
    </location>
</feature>
<dbReference type="EMBL" id="JARKIE010000243">
    <property type="protein sequence ID" value="KAJ7662312.1"/>
    <property type="molecule type" value="Genomic_DNA"/>
</dbReference>
<evidence type="ECO:0000256" key="1">
    <source>
        <dbReference type="SAM" id="SignalP"/>
    </source>
</evidence>
<organism evidence="2 3">
    <name type="scientific">Mycena rosella</name>
    <name type="common">Pink bonnet</name>
    <name type="synonym">Agaricus rosellus</name>
    <dbReference type="NCBI Taxonomy" id="1033263"/>
    <lineage>
        <taxon>Eukaryota</taxon>
        <taxon>Fungi</taxon>
        <taxon>Dikarya</taxon>
        <taxon>Basidiomycota</taxon>
        <taxon>Agaricomycotina</taxon>
        <taxon>Agaricomycetes</taxon>
        <taxon>Agaricomycetidae</taxon>
        <taxon>Agaricales</taxon>
        <taxon>Marasmiineae</taxon>
        <taxon>Mycenaceae</taxon>
        <taxon>Mycena</taxon>
    </lineage>
</organism>
<feature type="signal peptide" evidence="1">
    <location>
        <begin position="1"/>
        <end position="22"/>
    </location>
</feature>
<reference evidence="2" key="1">
    <citation type="submission" date="2023-03" db="EMBL/GenBank/DDBJ databases">
        <title>Massive genome expansion in bonnet fungi (Mycena s.s.) driven by repeated elements and novel gene families across ecological guilds.</title>
        <authorList>
            <consortium name="Lawrence Berkeley National Laboratory"/>
            <person name="Harder C.B."/>
            <person name="Miyauchi S."/>
            <person name="Viragh M."/>
            <person name="Kuo A."/>
            <person name="Thoen E."/>
            <person name="Andreopoulos B."/>
            <person name="Lu D."/>
            <person name="Skrede I."/>
            <person name="Drula E."/>
            <person name="Henrissat B."/>
            <person name="Morin E."/>
            <person name="Kohler A."/>
            <person name="Barry K."/>
            <person name="LaButti K."/>
            <person name="Morin E."/>
            <person name="Salamov A."/>
            <person name="Lipzen A."/>
            <person name="Mereny Z."/>
            <person name="Hegedus B."/>
            <person name="Baldrian P."/>
            <person name="Stursova M."/>
            <person name="Weitz H."/>
            <person name="Taylor A."/>
            <person name="Grigoriev I.V."/>
            <person name="Nagy L.G."/>
            <person name="Martin F."/>
            <person name="Kauserud H."/>
        </authorList>
    </citation>
    <scope>NUCLEOTIDE SEQUENCE</scope>
    <source>
        <strain evidence="2">CBHHK067</strain>
    </source>
</reference>